<proteinExistence type="predicted"/>
<dbReference type="RefSeq" id="WP_060796973.1">
    <property type="nucleotide sequence ID" value="NZ_KQ956344.1"/>
</dbReference>
<accession>A0A133MJL0</accession>
<gene>
    <name evidence="3" type="ORF">HMPREF3222_03207</name>
</gene>
<dbReference type="EMBL" id="LRPU01000233">
    <property type="protein sequence ID" value="KXA04237.1"/>
    <property type="molecule type" value="Genomic_DNA"/>
</dbReference>
<reference evidence="3 4" key="1">
    <citation type="submission" date="2016-01" db="EMBL/GenBank/DDBJ databases">
        <authorList>
            <person name="Oliw E.H."/>
        </authorList>
    </citation>
    <scope>NUCLEOTIDE SEQUENCE [LARGE SCALE GENOMIC DNA]</scope>
    <source>
        <strain evidence="3 4">MJR7757A</strain>
    </source>
</reference>
<keyword evidence="2" id="KW-0812">Transmembrane</keyword>
<evidence type="ECO:0000256" key="2">
    <source>
        <dbReference type="SAM" id="Phobius"/>
    </source>
</evidence>
<dbReference type="PATRIC" id="fig|1502.174.peg.3241"/>
<comment type="caution">
    <text evidence="3">The sequence shown here is derived from an EMBL/GenBank/DDBJ whole genome shotgun (WGS) entry which is preliminary data.</text>
</comment>
<organism evidence="3 4">
    <name type="scientific">Clostridium perfringens</name>
    <dbReference type="NCBI Taxonomy" id="1502"/>
    <lineage>
        <taxon>Bacteria</taxon>
        <taxon>Bacillati</taxon>
        <taxon>Bacillota</taxon>
        <taxon>Clostridia</taxon>
        <taxon>Eubacteriales</taxon>
        <taxon>Clostridiaceae</taxon>
        <taxon>Clostridium</taxon>
    </lineage>
</organism>
<sequence>MDENKILEKYLDKIDKDRREQEERLSRNIELSEKRIHDERIELEKRVIEDSKAREERMEKRFMEVMNSLEKINSKMDEKIDKMSEKIDSTNKWITGLCISTIVGIAAIVVTVVIAFLQR</sequence>
<name>A0A133MJL0_CLOPF</name>
<feature type="coiled-coil region" evidence="1">
    <location>
        <begin position="4"/>
        <end position="86"/>
    </location>
</feature>
<dbReference type="Proteomes" id="UP000070646">
    <property type="component" value="Unassembled WGS sequence"/>
</dbReference>
<evidence type="ECO:0000313" key="3">
    <source>
        <dbReference type="EMBL" id="KXA04237.1"/>
    </source>
</evidence>
<protein>
    <submittedName>
        <fullName evidence="3">Uncharacterized protein</fullName>
    </submittedName>
</protein>
<keyword evidence="1" id="KW-0175">Coiled coil</keyword>
<dbReference type="AlphaFoldDB" id="A0A133MJL0"/>
<feature type="transmembrane region" description="Helical" evidence="2">
    <location>
        <begin position="93"/>
        <end position="117"/>
    </location>
</feature>
<keyword evidence="2" id="KW-0472">Membrane</keyword>
<evidence type="ECO:0000256" key="1">
    <source>
        <dbReference type="SAM" id="Coils"/>
    </source>
</evidence>
<evidence type="ECO:0000313" key="4">
    <source>
        <dbReference type="Proteomes" id="UP000070646"/>
    </source>
</evidence>
<keyword evidence="2" id="KW-1133">Transmembrane helix</keyword>